<dbReference type="Proteomes" id="UP000031938">
    <property type="component" value="Unassembled WGS sequence"/>
</dbReference>
<dbReference type="Gene3D" id="2.40.50.140">
    <property type="entry name" value="Nucleic acid-binding proteins"/>
    <property type="match status" value="1"/>
</dbReference>
<dbReference type="InterPro" id="IPR011129">
    <property type="entry name" value="CSD"/>
</dbReference>
<dbReference type="RefSeq" id="WP_041089824.1">
    <property type="nucleotide sequence ID" value="NZ_JXRP01000018.1"/>
</dbReference>
<dbReference type="STRING" id="889306.KP78_30120"/>
<dbReference type="InterPro" id="IPR012340">
    <property type="entry name" value="NA-bd_OB-fold"/>
</dbReference>
<sequence>MTEASSIKLQGRVKYYNDEKGFGFIQDKNSLDYFFHISDVKADNPIVKNAQVDFEPIEEARGNKAINVTIIASSRPSSKSKPKFITINNERILLSKIKKYTIDSHTLHYRNHKPVPKPPKGSSLLKRLFFSPDETVLYSRKTFDYLHIYMFDGTYYNIYSDPEAKRIYEIRIGQNHINLQYDENSWPRRELNNRHNKVAKSGNFMISNNLEYSSEPILEIVNKLDSVFNSL</sequence>
<reference evidence="2 3" key="1">
    <citation type="submission" date="2015-01" db="EMBL/GenBank/DDBJ databases">
        <title>Genome sequencing of Jeotgalibacillus soli.</title>
        <authorList>
            <person name="Goh K.M."/>
            <person name="Chan K.-G."/>
            <person name="Yaakop A.S."/>
            <person name="Ee R."/>
            <person name="Gan H.M."/>
            <person name="Chan C.S."/>
        </authorList>
    </citation>
    <scope>NUCLEOTIDE SEQUENCE [LARGE SCALE GENOMIC DNA]</scope>
    <source>
        <strain evidence="2 3">P9</strain>
    </source>
</reference>
<dbReference type="InterPro" id="IPR050181">
    <property type="entry name" value="Cold_shock_domain"/>
</dbReference>
<dbReference type="Pfam" id="PF00313">
    <property type="entry name" value="CSD"/>
    <property type="match status" value="1"/>
</dbReference>
<dbReference type="PANTHER" id="PTHR11544">
    <property type="entry name" value="COLD SHOCK DOMAIN CONTAINING PROTEINS"/>
    <property type="match status" value="1"/>
</dbReference>
<organism evidence="2 3">
    <name type="scientific">Jeotgalibacillus soli</name>
    <dbReference type="NCBI Taxonomy" id="889306"/>
    <lineage>
        <taxon>Bacteria</taxon>
        <taxon>Bacillati</taxon>
        <taxon>Bacillota</taxon>
        <taxon>Bacilli</taxon>
        <taxon>Bacillales</taxon>
        <taxon>Caryophanaceae</taxon>
        <taxon>Jeotgalibacillus</taxon>
    </lineage>
</organism>
<dbReference type="SUPFAM" id="SSF50249">
    <property type="entry name" value="Nucleic acid-binding proteins"/>
    <property type="match status" value="1"/>
</dbReference>
<dbReference type="PROSITE" id="PS51857">
    <property type="entry name" value="CSD_2"/>
    <property type="match status" value="1"/>
</dbReference>
<gene>
    <name evidence="2" type="ORF">KP78_30120</name>
</gene>
<dbReference type="PATRIC" id="fig|889306.3.peg.3022"/>
<accession>A0A0C2VN88</accession>
<comment type="caution">
    <text evidence="2">The sequence shown here is derived from an EMBL/GenBank/DDBJ whole genome shotgun (WGS) entry which is preliminary data.</text>
</comment>
<dbReference type="CDD" id="cd04458">
    <property type="entry name" value="CSP_CDS"/>
    <property type="match status" value="1"/>
</dbReference>
<evidence type="ECO:0000259" key="1">
    <source>
        <dbReference type="PROSITE" id="PS51857"/>
    </source>
</evidence>
<name>A0A0C2VN88_9BACL</name>
<proteinExistence type="predicted"/>
<protein>
    <recommendedName>
        <fullName evidence="1">CSD domain-containing protein</fullName>
    </recommendedName>
</protein>
<dbReference type="AlphaFoldDB" id="A0A0C2VN88"/>
<dbReference type="SMART" id="SM00357">
    <property type="entry name" value="CSP"/>
    <property type="match status" value="1"/>
</dbReference>
<dbReference type="GO" id="GO:0003676">
    <property type="term" value="F:nucleic acid binding"/>
    <property type="evidence" value="ECO:0007669"/>
    <property type="project" value="InterPro"/>
</dbReference>
<evidence type="ECO:0000313" key="3">
    <source>
        <dbReference type="Proteomes" id="UP000031938"/>
    </source>
</evidence>
<keyword evidence="3" id="KW-1185">Reference proteome</keyword>
<dbReference type="EMBL" id="JXRP01000018">
    <property type="protein sequence ID" value="KIL45468.1"/>
    <property type="molecule type" value="Genomic_DNA"/>
</dbReference>
<feature type="domain" description="CSD" evidence="1">
    <location>
        <begin position="8"/>
        <end position="70"/>
    </location>
</feature>
<dbReference type="OrthoDB" id="9805039at2"/>
<evidence type="ECO:0000313" key="2">
    <source>
        <dbReference type="EMBL" id="KIL45468.1"/>
    </source>
</evidence>
<dbReference type="InterPro" id="IPR002059">
    <property type="entry name" value="CSP_DNA-bd"/>
</dbReference>